<dbReference type="Proteomes" id="UP000093928">
    <property type="component" value="Unassembled WGS sequence"/>
</dbReference>
<keyword evidence="1 2" id="KW-0238">DNA-binding</keyword>
<feature type="DNA-binding region" description="H-T-H motif" evidence="2">
    <location>
        <begin position="42"/>
        <end position="61"/>
    </location>
</feature>
<reference evidence="4 5" key="1">
    <citation type="submission" date="2016-06" db="EMBL/GenBank/DDBJ databases">
        <authorList>
            <person name="Kjaerup R.B."/>
            <person name="Dalgaard T.S."/>
            <person name="Juul-Madsen H.R."/>
        </authorList>
    </citation>
    <scope>NUCLEOTIDE SEQUENCE [LARGE SCALE GENOMIC DNA]</scope>
    <source>
        <strain evidence="4 5">1165133.8</strain>
    </source>
</reference>
<dbReference type="EMBL" id="LZLS01000101">
    <property type="protein sequence ID" value="OBK27092.1"/>
    <property type="molecule type" value="Genomic_DNA"/>
</dbReference>
<evidence type="ECO:0000313" key="5">
    <source>
        <dbReference type="Proteomes" id="UP000093928"/>
    </source>
</evidence>
<dbReference type="SUPFAM" id="SSF46689">
    <property type="entry name" value="Homeodomain-like"/>
    <property type="match status" value="1"/>
</dbReference>
<dbReference type="InterPro" id="IPR001647">
    <property type="entry name" value="HTH_TetR"/>
</dbReference>
<dbReference type="InterPro" id="IPR009057">
    <property type="entry name" value="Homeodomain-like_sf"/>
</dbReference>
<feature type="domain" description="HTH tetR-type" evidence="3">
    <location>
        <begin position="19"/>
        <end position="79"/>
    </location>
</feature>
<dbReference type="RefSeq" id="WP_065144219.1">
    <property type="nucleotide sequence ID" value="NZ_LZLS01000101.1"/>
</dbReference>
<evidence type="ECO:0000256" key="1">
    <source>
        <dbReference type="ARBA" id="ARBA00023125"/>
    </source>
</evidence>
<organism evidence="4 5">
    <name type="scientific">Mycobacterium asiaticum</name>
    <dbReference type="NCBI Taxonomy" id="1790"/>
    <lineage>
        <taxon>Bacteria</taxon>
        <taxon>Bacillati</taxon>
        <taxon>Actinomycetota</taxon>
        <taxon>Actinomycetes</taxon>
        <taxon>Mycobacteriales</taxon>
        <taxon>Mycobacteriaceae</taxon>
        <taxon>Mycobacterium</taxon>
    </lineage>
</organism>
<proteinExistence type="predicted"/>
<evidence type="ECO:0000256" key="2">
    <source>
        <dbReference type="PROSITE-ProRule" id="PRU00335"/>
    </source>
</evidence>
<dbReference type="PROSITE" id="PS50977">
    <property type="entry name" value="HTH_TETR_2"/>
    <property type="match status" value="1"/>
</dbReference>
<sequence length="219" mass="23441">MSDATSRMYAGRSADIRRRDRRGRLTEAALDVLTDGDWRGVTVDKLCTAAGLNKRYFYESFSDLDAVATAVVDDIAEQVRLVALEAVAASATEPLAVQALATVTALVDTLADDPRRARVLLGSAVLSPALQRHREDIMTGLTGVLVEHARTVHDVELESDPLAEVAPAFIIGGTADAILAFVEGRARVTKEQLVQSIATLWLITGNGAAQVAQARRMSS</sequence>
<dbReference type="Gene3D" id="1.10.357.10">
    <property type="entry name" value="Tetracycline Repressor, domain 2"/>
    <property type="match status" value="1"/>
</dbReference>
<protein>
    <submittedName>
        <fullName evidence="4">Transcriptional regulator</fullName>
    </submittedName>
</protein>
<evidence type="ECO:0000259" key="3">
    <source>
        <dbReference type="PROSITE" id="PS50977"/>
    </source>
</evidence>
<dbReference type="GO" id="GO:0003677">
    <property type="term" value="F:DNA binding"/>
    <property type="evidence" value="ECO:0007669"/>
    <property type="project" value="UniProtKB-UniRule"/>
</dbReference>
<gene>
    <name evidence="4" type="ORF">A5634_01510</name>
</gene>
<comment type="caution">
    <text evidence="4">The sequence shown here is derived from an EMBL/GenBank/DDBJ whole genome shotgun (WGS) entry which is preliminary data.</text>
</comment>
<dbReference type="AlphaFoldDB" id="A0A1A3P3D6"/>
<evidence type="ECO:0000313" key="4">
    <source>
        <dbReference type="EMBL" id="OBK27092.1"/>
    </source>
</evidence>
<accession>A0A1A3P3D6</accession>
<name>A0A1A3P3D6_MYCAS</name>